<accession>A0A319CU16</accession>
<evidence type="ECO:0000313" key="2">
    <source>
        <dbReference type="EMBL" id="PYH88726.1"/>
    </source>
</evidence>
<keyword evidence="1" id="KW-0175">Coiled coil</keyword>
<dbReference type="OrthoDB" id="4496774at2759"/>
<sequence length="87" mass="10187">MVQNEASIQAKHDILYEKLNQDPSSADGLVEGMQELKARLDSLRKAIWEVKRQCHRARLFDTRRRSEACYICPCSTRQLAYVRLFTE</sequence>
<dbReference type="VEuPathDB" id="FungiDB:BO71DRAFT_467124"/>
<proteinExistence type="predicted"/>
<dbReference type="EMBL" id="KZ826071">
    <property type="protein sequence ID" value="PYH88726.1"/>
    <property type="molecule type" value="Genomic_DNA"/>
</dbReference>
<organism evidence="2 3">
    <name type="scientific">Aspergillus ellipticus CBS 707.79</name>
    <dbReference type="NCBI Taxonomy" id="1448320"/>
    <lineage>
        <taxon>Eukaryota</taxon>
        <taxon>Fungi</taxon>
        <taxon>Dikarya</taxon>
        <taxon>Ascomycota</taxon>
        <taxon>Pezizomycotina</taxon>
        <taxon>Eurotiomycetes</taxon>
        <taxon>Eurotiomycetidae</taxon>
        <taxon>Eurotiales</taxon>
        <taxon>Aspergillaceae</taxon>
        <taxon>Aspergillus</taxon>
        <taxon>Aspergillus subgen. Circumdati</taxon>
    </lineage>
</organism>
<protein>
    <submittedName>
        <fullName evidence="2">Uncharacterized protein</fullName>
    </submittedName>
</protein>
<dbReference type="Proteomes" id="UP000247810">
    <property type="component" value="Unassembled WGS sequence"/>
</dbReference>
<reference evidence="2 3" key="1">
    <citation type="submission" date="2018-02" db="EMBL/GenBank/DDBJ databases">
        <title>The genomes of Aspergillus section Nigri reveals drivers in fungal speciation.</title>
        <authorList>
            <consortium name="DOE Joint Genome Institute"/>
            <person name="Vesth T.C."/>
            <person name="Nybo J."/>
            <person name="Theobald S."/>
            <person name="Brandl J."/>
            <person name="Frisvad J.C."/>
            <person name="Nielsen K.F."/>
            <person name="Lyhne E.K."/>
            <person name="Kogle M.E."/>
            <person name="Kuo A."/>
            <person name="Riley R."/>
            <person name="Clum A."/>
            <person name="Nolan M."/>
            <person name="Lipzen A."/>
            <person name="Salamov A."/>
            <person name="Henrissat B."/>
            <person name="Wiebenga A."/>
            <person name="De vries R.P."/>
            <person name="Grigoriev I.V."/>
            <person name="Mortensen U.H."/>
            <person name="Andersen M.R."/>
            <person name="Baker S.E."/>
        </authorList>
    </citation>
    <scope>NUCLEOTIDE SEQUENCE [LARGE SCALE GENOMIC DNA]</scope>
    <source>
        <strain evidence="2 3">CBS 707.79</strain>
    </source>
</reference>
<gene>
    <name evidence="2" type="ORF">BO71DRAFT_467124</name>
</gene>
<evidence type="ECO:0000256" key="1">
    <source>
        <dbReference type="SAM" id="Coils"/>
    </source>
</evidence>
<keyword evidence="3" id="KW-1185">Reference proteome</keyword>
<name>A0A319CU16_9EURO</name>
<feature type="coiled-coil region" evidence="1">
    <location>
        <begin position="26"/>
        <end position="53"/>
    </location>
</feature>
<evidence type="ECO:0000313" key="3">
    <source>
        <dbReference type="Proteomes" id="UP000247810"/>
    </source>
</evidence>
<dbReference type="AlphaFoldDB" id="A0A319CU16"/>